<organism evidence="3 4">
    <name type="scientific">Synchytrium endobioticum</name>
    <dbReference type="NCBI Taxonomy" id="286115"/>
    <lineage>
        <taxon>Eukaryota</taxon>
        <taxon>Fungi</taxon>
        <taxon>Fungi incertae sedis</taxon>
        <taxon>Chytridiomycota</taxon>
        <taxon>Chytridiomycota incertae sedis</taxon>
        <taxon>Chytridiomycetes</taxon>
        <taxon>Synchytriales</taxon>
        <taxon>Synchytriaceae</taxon>
        <taxon>Synchytrium</taxon>
    </lineage>
</organism>
<dbReference type="InterPro" id="IPR001772">
    <property type="entry name" value="KA1_dom"/>
</dbReference>
<reference evidence="3 4" key="1">
    <citation type="journal article" date="2019" name="Sci. Rep.">
        <title>Comparative genomics of chytrid fungi reveal insights into the obligate biotrophic and pathogenic lifestyle of Synchytrium endobioticum.</title>
        <authorList>
            <person name="van de Vossenberg B.T.L.H."/>
            <person name="Warris S."/>
            <person name="Nguyen H.D.T."/>
            <person name="van Gent-Pelzer M.P.E."/>
            <person name="Joly D.L."/>
            <person name="van de Geest H.C."/>
            <person name="Bonants P.J.M."/>
            <person name="Smith D.S."/>
            <person name="Levesque C.A."/>
            <person name="van der Lee T.A.J."/>
        </authorList>
    </citation>
    <scope>NUCLEOTIDE SEQUENCE [LARGE SCALE GENOMIC DNA]</scope>
    <source>
        <strain evidence="3 4">MB42</strain>
    </source>
</reference>
<accession>A0A507CWZ1</accession>
<sequence length="512" mass="55261">MDAFGWTPEFNKDEQESPLRAIPSDGIIPSHDEPRPSQNTSEPSRPDQDPNQTPAGSVASIRHDNAIAIDHIREHAATKEPSSATSSQRVSFVGVRTSIFKSNRNRAEIVGITVKPLGPNAANDTGNGASSHAFPREEGTASIRRGDNSTQTPPKSTITSTPSLSTSIRRGVAEIEWFDRMNQAMRFDPITREPLLVNLRNVPQGSHSVSTSRDTVMWQNDMAASSRSLVSALFPLRSTDSLKGSTDFPSTNYLNGPSSPVPLRRKAGSSALSMSASTTLASGSNLNRWCSIGSMKHDAASSVASSRDTLGPSKSCSIGSMKRNTASSVASSRATLGRPTPDNSLKRTPRSLSIPSLRVAAGVSAPLVGSQSTMGRLPRPPKAEIEAFHFLHRPASKIKSIPYPLAAATAPSRRAPAAVFKEVHRALLILRGSQGSKAQVSFARTSGDYYLFSCSVRKRDADSEPDSLVELEVEICKIWLLPSRYGVRIRRVSGPDEDFKFYKDILVGSLRT</sequence>
<dbReference type="Pfam" id="PF02149">
    <property type="entry name" value="KA1"/>
    <property type="match status" value="1"/>
</dbReference>
<evidence type="ECO:0000256" key="1">
    <source>
        <dbReference type="SAM" id="MobiDB-lite"/>
    </source>
</evidence>
<dbReference type="PROSITE" id="PS50032">
    <property type="entry name" value="KA1"/>
    <property type="match status" value="1"/>
</dbReference>
<feature type="region of interest" description="Disordered" evidence="1">
    <location>
        <begin position="245"/>
        <end position="270"/>
    </location>
</feature>
<keyword evidence="4" id="KW-1185">Reference proteome</keyword>
<protein>
    <recommendedName>
        <fullName evidence="2">KA1 domain-containing protein</fullName>
    </recommendedName>
</protein>
<comment type="caution">
    <text evidence="3">The sequence shown here is derived from an EMBL/GenBank/DDBJ whole genome shotgun (WGS) entry which is preliminary data.</text>
</comment>
<dbReference type="Proteomes" id="UP000317494">
    <property type="component" value="Unassembled WGS sequence"/>
</dbReference>
<dbReference type="AlphaFoldDB" id="A0A507CWZ1"/>
<proteinExistence type="predicted"/>
<feature type="compositionally biased region" description="Polar residues" evidence="1">
    <location>
        <begin position="245"/>
        <end position="258"/>
    </location>
</feature>
<feature type="compositionally biased region" description="Basic and acidic residues" evidence="1">
    <location>
        <begin position="134"/>
        <end position="147"/>
    </location>
</feature>
<name>A0A507CWZ1_9FUNG</name>
<feature type="compositionally biased region" description="Polar residues" evidence="1">
    <location>
        <begin position="36"/>
        <end position="55"/>
    </location>
</feature>
<evidence type="ECO:0000313" key="4">
    <source>
        <dbReference type="Proteomes" id="UP000317494"/>
    </source>
</evidence>
<dbReference type="STRING" id="286115.A0A507CWZ1"/>
<feature type="domain" description="KA1" evidence="2">
    <location>
        <begin position="462"/>
        <end position="512"/>
    </location>
</feature>
<feature type="region of interest" description="Disordered" evidence="1">
    <location>
        <begin position="117"/>
        <end position="165"/>
    </location>
</feature>
<feature type="region of interest" description="Disordered" evidence="1">
    <location>
        <begin position="1"/>
        <end position="57"/>
    </location>
</feature>
<feature type="region of interest" description="Disordered" evidence="1">
    <location>
        <begin position="301"/>
        <end position="351"/>
    </location>
</feature>
<evidence type="ECO:0000259" key="2">
    <source>
        <dbReference type="PROSITE" id="PS50032"/>
    </source>
</evidence>
<dbReference type="EMBL" id="QEAN01000195">
    <property type="protein sequence ID" value="TPX43628.1"/>
    <property type="molecule type" value="Genomic_DNA"/>
</dbReference>
<dbReference type="VEuPathDB" id="FungiDB:SeMB42_g04666"/>
<dbReference type="Gene3D" id="3.30.310.80">
    <property type="entry name" value="Kinase associated domain 1, KA1"/>
    <property type="match status" value="1"/>
</dbReference>
<evidence type="ECO:0000313" key="3">
    <source>
        <dbReference type="EMBL" id="TPX43628.1"/>
    </source>
</evidence>
<feature type="compositionally biased region" description="Polar residues" evidence="1">
    <location>
        <begin position="302"/>
        <end position="334"/>
    </location>
</feature>
<gene>
    <name evidence="3" type="ORF">SeMB42_g04666</name>
</gene>
<feature type="compositionally biased region" description="Low complexity" evidence="1">
    <location>
        <begin position="149"/>
        <end position="165"/>
    </location>
</feature>